<dbReference type="EMBL" id="CP054803">
    <property type="protein sequence ID" value="QKU23065.1"/>
    <property type="molecule type" value="Genomic_DNA"/>
</dbReference>
<evidence type="ECO:0000313" key="2">
    <source>
        <dbReference type="Proteomes" id="UP000509126"/>
    </source>
</evidence>
<accession>A0A6N1N7W3</accession>
<sequence>MMNLKFAKSGKTMIYKIIKMTVMSQKDLILNPKNWSRIATLWQRLQQSFRLMVGVPDYQTYVEHMRKHHPDLEAMDPKTFYRHCVDSRYPSAGGDMKKCPC</sequence>
<dbReference type="PANTHER" id="PTHR38453:SF1">
    <property type="entry name" value="CYTOPLASMIC PROTEIN"/>
    <property type="match status" value="1"/>
</dbReference>
<name>A0A6N1N7W3_ACILW</name>
<evidence type="ECO:0000313" key="1">
    <source>
        <dbReference type="EMBL" id="QKU23065.1"/>
    </source>
</evidence>
<protein>
    <submittedName>
        <fullName evidence="1">YbdD/YjiX family protein</fullName>
    </submittedName>
</protein>
<dbReference type="PANTHER" id="PTHR38453">
    <property type="entry name" value="CYTOPLASMIC PROTEIN-RELATED"/>
    <property type="match status" value="1"/>
</dbReference>
<dbReference type="AlphaFoldDB" id="A0A6N1N7W3"/>
<dbReference type="GeneID" id="69582556"/>
<reference evidence="1 2" key="1">
    <citation type="submission" date="2019-11" db="EMBL/GenBank/DDBJ databases">
        <title>FDA dAtabase for Regulatory Grade micrObial Sequences (FDA-ARGOS): Supporting development and validation of Infectious Disease Dx tests.</title>
        <authorList>
            <person name="Patel R."/>
            <person name="Rucinski S."/>
            <person name="Tallon L."/>
            <person name="Sadzewicz L."/>
            <person name="Vavikolanu K."/>
            <person name="Mehta A."/>
            <person name="Aluvathingal J."/>
            <person name="Nadendla S."/>
            <person name="Nandy P."/>
            <person name="Geyer C."/>
            <person name="Yan Y."/>
            <person name="Sichtig H."/>
        </authorList>
    </citation>
    <scope>NUCLEOTIDE SEQUENCE [LARGE SCALE GENOMIC DNA]</scope>
    <source>
        <strain evidence="1 2">FDAARGOS_557</strain>
    </source>
</reference>
<dbReference type="Proteomes" id="UP000509126">
    <property type="component" value="Chromosome"/>
</dbReference>
<dbReference type="InterPro" id="IPR007423">
    <property type="entry name" value="Sel_put"/>
</dbReference>
<organism evidence="1 2">
    <name type="scientific">Acinetobacter lwoffii</name>
    <dbReference type="NCBI Taxonomy" id="28090"/>
    <lineage>
        <taxon>Bacteria</taxon>
        <taxon>Pseudomonadati</taxon>
        <taxon>Pseudomonadota</taxon>
        <taxon>Gammaproteobacteria</taxon>
        <taxon>Moraxellales</taxon>
        <taxon>Moraxellaceae</taxon>
        <taxon>Acinetobacter</taxon>
    </lineage>
</organism>
<dbReference type="Pfam" id="PF04328">
    <property type="entry name" value="Sel_put"/>
    <property type="match status" value="1"/>
</dbReference>
<gene>
    <name evidence="1" type="ORF">FOB19_12075</name>
</gene>
<dbReference type="RefSeq" id="WP_171054308.1">
    <property type="nucleotide sequence ID" value="NZ_CABIYT010000045.1"/>
</dbReference>
<proteinExistence type="predicted"/>